<sequence length="198" mass="20940">MTPAKLIIDHDWLRTQIGLAARRYGCASPDVLGTVWWYSVSSVLVAPPLESLVRTGRALDPALAAMTLDVREDGSIVSATSSRVLDGELGPAMADSLSAAIESVVAVSGAHSRALHAIATDSIANRLLWMDATALAEPLVASIGLGLPRPRYVDVNGTAVVRRASCCLIYQATSQPKCLSCPRQPPQERSARLRAALG</sequence>
<evidence type="ECO:0000313" key="3">
    <source>
        <dbReference type="Proteomes" id="UP000715441"/>
    </source>
</evidence>
<comment type="caution">
    <text evidence="2">The sequence shown here is derived from an EMBL/GenBank/DDBJ whole genome shotgun (WGS) entry which is preliminary data.</text>
</comment>
<reference evidence="2 3" key="1">
    <citation type="submission" date="2020-04" db="EMBL/GenBank/DDBJ databases">
        <title>Novel species.</title>
        <authorList>
            <person name="Teo W.F.A."/>
            <person name="Lipun K."/>
            <person name="Srisuk N."/>
            <person name="Duangmal K."/>
        </authorList>
    </citation>
    <scope>NUCLEOTIDE SEQUENCE [LARGE SCALE GENOMIC DNA]</scope>
    <source>
        <strain evidence="2 3">K13G38</strain>
    </source>
</reference>
<accession>A0ABX1J9G2</accession>
<proteinExistence type="predicted"/>
<gene>
    <name evidence="2" type="ORF">HFP15_26505</name>
</gene>
<name>A0ABX1J9G2_9PSEU</name>
<dbReference type="Proteomes" id="UP000715441">
    <property type="component" value="Unassembled WGS sequence"/>
</dbReference>
<organism evidence="2 3">
    <name type="scientific">Amycolatopsis acididurans</name>
    <dbReference type="NCBI Taxonomy" id="2724524"/>
    <lineage>
        <taxon>Bacteria</taxon>
        <taxon>Bacillati</taxon>
        <taxon>Actinomycetota</taxon>
        <taxon>Actinomycetes</taxon>
        <taxon>Pseudonocardiales</taxon>
        <taxon>Pseudonocardiaceae</taxon>
        <taxon>Amycolatopsis</taxon>
    </lineage>
</organism>
<dbReference type="EMBL" id="JAAXLS010000023">
    <property type="protein sequence ID" value="NKQ56433.1"/>
    <property type="molecule type" value="Genomic_DNA"/>
</dbReference>
<dbReference type="InterPro" id="IPR024726">
    <property type="entry name" value="FhuF_C"/>
</dbReference>
<evidence type="ECO:0000313" key="2">
    <source>
        <dbReference type="EMBL" id="NKQ56433.1"/>
    </source>
</evidence>
<feature type="domain" description="Ferric siderophore reductase C-terminal" evidence="1">
    <location>
        <begin position="163"/>
        <end position="183"/>
    </location>
</feature>
<dbReference type="Pfam" id="PF11575">
    <property type="entry name" value="FhuF_C"/>
    <property type="match status" value="1"/>
</dbReference>
<protein>
    <submittedName>
        <fullName evidence="2">(2Fe-2S)-binding protein</fullName>
    </submittedName>
</protein>
<dbReference type="RefSeq" id="WP_168519465.1">
    <property type="nucleotide sequence ID" value="NZ_JAAXLS010000023.1"/>
</dbReference>
<evidence type="ECO:0000259" key="1">
    <source>
        <dbReference type="Pfam" id="PF11575"/>
    </source>
</evidence>
<keyword evidence="3" id="KW-1185">Reference proteome</keyword>